<evidence type="ECO:0000256" key="2">
    <source>
        <dbReference type="ARBA" id="ARBA00022723"/>
    </source>
</evidence>
<keyword evidence="6" id="KW-0378">Hydrolase</keyword>
<evidence type="ECO:0000256" key="4">
    <source>
        <dbReference type="SAM" id="SignalP"/>
    </source>
</evidence>
<dbReference type="Gene3D" id="2.60.40.10">
    <property type="entry name" value="Immunoglobulins"/>
    <property type="match status" value="1"/>
</dbReference>
<organism evidence="6 7">
    <name type="scientific">Ruminococcoides intestinale</name>
    <dbReference type="NCBI Taxonomy" id="3133162"/>
    <lineage>
        <taxon>Bacteria</taxon>
        <taxon>Bacillati</taxon>
        <taxon>Bacillota</taxon>
        <taxon>Clostridia</taxon>
        <taxon>Eubacteriales</taxon>
        <taxon>Oscillospiraceae</taxon>
        <taxon>Ruminococcoides</taxon>
    </lineage>
</organism>
<dbReference type="CDD" id="cd11339">
    <property type="entry name" value="AmyAc_bac_CMD_like_2"/>
    <property type="match status" value="1"/>
</dbReference>
<reference evidence="6 7" key="1">
    <citation type="submission" date="2024-03" db="EMBL/GenBank/DDBJ databases">
        <title>Human intestinal bacterial collection.</title>
        <authorList>
            <person name="Pauvert C."/>
            <person name="Hitch T.C.A."/>
            <person name="Clavel T."/>
        </authorList>
    </citation>
    <scope>NUCLEOTIDE SEQUENCE [LARGE SCALE GENOMIC DNA]</scope>
    <source>
        <strain evidence="6 7">CLA-JM-H38</strain>
    </source>
</reference>
<dbReference type="InterPro" id="IPR017853">
    <property type="entry name" value="GH"/>
</dbReference>
<name>A0ABV1F9T4_9FIRM</name>
<evidence type="ECO:0000259" key="5">
    <source>
        <dbReference type="SMART" id="SM00642"/>
    </source>
</evidence>
<dbReference type="SUPFAM" id="SSF51445">
    <property type="entry name" value="(Trans)glycosidases"/>
    <property type="match status" value="1"/>
</dbReference>
<dbReference type="InterPro" id="IPR013783">
    <property type="entry name" value="Ig-like_fold"/>
</dbReference>
<accession>A0ABV1F9T4</accession>
<keyword evidence="3 4" id="KW-0732">Signal</keyword>
<dbReference type="GO" id="GO:0016787">
    <property type="term" value="F:hydrolase activity"/>
    <property type="evidence" value="ECO:0007669"/>
    <property type="project" value="UniProtKB-KW"/>
</dbReference>
<feature type="signal peptide" evidence="4">
    <location>
        <begin position="1"/>
        <end position="27"/>
    </location>
</feature>
<feature type="chain" id="PRO_5046356860" evidence="4">
    <location>
        <begin position="28"/>
        <end position="804"/>
    </location>
</feature>
<dbReference type="PANTHER" id="PTHR10357:SF215">
    <property type="entry name" value="ALPHA-AMYLASE 1"/>
    <property type="match status" value="1"/>
</dbReference>
<evidence type="ECO:0000256" key="3">
    <source>
        <dbReference type="ARBA" id="ARBA00022729"/>
    </source>
</evidence>
<feature type="domain" description="Glycosyl hydrolase family 13 catalytic" evidence="5">
    <location>
        <begin position="153"/>
        <end position="697"/>
    </location>
</feature>
<dbReference type="InterPro" id="IPR006047">
    <property type="entry name" value="GH13_cat_dom"/>
</dbReference>
<comment type="cofactor">
    <cofactor evidence="1">
        <name>Ca(2+)</name>
        <dbReference type="ChEBI" id="CHEBI:29108"/>
    </cofactor>
</comment>
<comment type="caution">
    <text evidence="6">The sequence shown here is derived from an EMBL/GenBank/DDBJ whole genome shotgun (WGS) entry which is preliminary data.</text>
</comment>
<evidence type="ECO:0000313" key="7">
    <source>
        <dbReference type="Proteomes" id="UP001490816"/>
    </source>
</evidence>
<dbReference type="PANTHER" id="PTHR10357">
    <property type="entry name" value="ALPHA-AMYLASE FAMILY MEMBER"/>
    <property type="match status" value="1"/>
</dbReference>
<proteinExistence type="predicted"/>
<evidence type="ECO:0000256" key="1">
    <source>
        <dbReference type="ARBA" id="ARBA00001913"/>
    </source>
</evidence>
<evidence type="ECO:0000313" key="6">
    <source>
        <dbReference type="EMBL" id="MEQ2470139.1"/>
    </source>
</evidence>
<sequence length="804" mass="89595">MTRIKKLCALVLAVMMVVTAGVISVNAAQSSDSDAVSADTTETGITIHVRMSDGTQPYVYLWNSLPTNSAMSKSYPGEKMTKGDKWYNYHVADVTKVNAIVTDANGKQYSSEKKLESAASADWYCENGKWSKYNPDEPDPIGSVDMREETIYFVMTTRFYDGDTGNDVHCWDDGTAGNGDDDPAWRGDFKGLGEKLDYIKALGFSAIWVTPVVTNGSGYDYHGYHAMDLSTVDARYESSDYTYEDLIHDAHQKGMKIIQDVVLQHTGNFGEAHFCDLFTKDTTKDLGNLQESLIPTQYLLDTYGLKSPEEYWAQKPGVQYQQRLNLMKNVTYSGDNGNSTGPQPAAQDFSMNKISQSDTYNPNNYYHTGYFQSPNYDDWTTKFSQIAGDCVDLNTENPAVAEYVVDSYSKYMDMGVDGFRVDTVRHIPRVSLNIMFNDQLMDAAKAAGKPNFYMFGEICTRYTSVWYRGHAEESTPYYTWKESNSKWADSWNWGTSASEINDNMNLVLQHYLEEDNYNGDMDSTQPKSDNAYLDGITYHGSDRSMASGMDAIDFQMHRMFGSAKNAYNFAVNNDQYYNDATYSVMYVDSHDYAPEQPDETTRFTGGTQTWAENMDLMFTFRGIPCVYYGSEVEFKKGELIDKGTLISLENSGRAYFGDYLEGTVNATDFSEYTASGTVADTLASPLSKHLSKVNAIRRAIPALQKGQYTASSTYVTGGDMSYVRRYTDDNTDSLALVSISSGATFKNIPNGKYIDAVTGDVKYVTDGTLTVPELAKANMRVYVCCASGFTGIDGQIGGDSAYAK</sequence>
<dbReference type="Pfam" id="PF00128">
    <property type="entry name" value="Alpha-amylase"/>
    <property type="match status" value="2"/>
</dbReference>
<gene>
    <name evidence="6" type="ORF">WMO39_07350</name>
</gene>
<protein>
    <submittedName>
        <fullName evidence="6">Alpha-amylase family glycosyl hydrolase</fullName>
    </submittedName>
</protein>
<dbReference type="RefSeq" id="WP_367286083.1">
    <property type="nucleotide sequence ID" value="NZ_JBBMEZ010000018.1"/>
</dbReference>
<dbReference type="SMART" id="SM00642">
    <property type="entry name" value="Aamy"/>
    <property type="match status" value="1"/>
</dbReference>
<dbReference type="Proteomes" id="UP001490816">
    <property type="component" value="Unassembled WGS sequence"/>
</dbReference>
<keyword evidence="2" id="KW-0479">Metal-binding</keyword>
<dbReference type="Gene3D" id="3.20.20.80">
    <property type="entry name" value="Glycosidases"/>
    <property type="match status" value="2"/>
</dbReference>
<dbReference type="EMBL" id="JBBMEZ010000018">
    <property type="protein sequence ID" value="MEQ2470139.1"/>
    <property type="molecule type" value="Genomic_DNA"/>
</dbReference>
<keyword evidence="7" id="KW-1185">Reference proteome</keyword>